<dbReference type="EMBL" id="FNCP01000001">
    <property type="protein sequence ID" value="SDG16203.1"/>
    <property type="molecule type" value="Genomic_DNA"/>
</dbReference>
<reference evidence="6" key="1">
    <citation type="submission" date="2016-10" db="EMBL/GenBank/DDBJ databases">
        <authorList>
            <person name="Varghese N."/>
            <person name="Submissions S."/>
        </authorList>
    </citation>
    <scope>NUCLEOTIDE SEQUENCE [LARGE SCALE GENOMIC DNA]</scope>
    <source>
        <strain evidence="6">DSM 8344</strain>
    </source>
</reference>
<gene>
    <name evidence="5" type="ORF">SAMN05443529_101244</name>
</gene>
<dbReference type="SMART" id="SM00448">
    <property type="entry name" value="REC"/>
    <property type="match status" value="1"/>
</dbReference>
<dbReference type="InterPro" id="IPR052048">
    <property type="entry name" value="ST_Response_Regulator"/>
</dbReference>
<dbReference type="RefSeq" id="WP_092328847.1">
    <property type="nucleotide sequence ID" value="NZ_FNCP01000001.1"/>
</dbReference>
<dbReference type="GO" id="GO:0000160">
    <property type="term" value="P:phosphorelay signal transduction system"/>
    <property type="evidence" value="ECO:0007669"/>
    <property type="project" value="InterPro"/>
</dbReference>
<dbReference type="Pfam" id="PF00072">
    <property type="entry name" value="Response_reg"/>
    <property type="match status" value="1"/>
</dbReference>
<dbReference type="STRING" id="1121419.SAMN05443529_101244"/>
<dbReference type="InterPro" id="IPR001789">
    <property type="entry name" value="Sig_transdc_resp-reg_receiver"/>
</dbReference>
<dbReference type="Proteomes" id="UP000198656">
    <property type="component" value="Unassembled WGS sequence"/>
</dbReference>
<name>A0A1G7RZJ4_9FIRM</name>
<keyword evidence="3" id="KW-0597">Phosphoprotein</keyword>
<comment type="function">
    <text evidence="2">May play the central regulatory role in sporulation. It may be an element of the effector pathway responsible for the activation of sporulation genes in response to nutritional stress. Spo0A may act in concert with spo0H (a sigma factor) to control the expression of some genes that are critical to the sporulation process.</text>
</comment>
<dbReference type="SUPFAM" id="SSF52172">
    <property type="entry name" value="CheY-like"/>
    <property type="match status" value="1"/>
</dbReference>
<proteinExistence type="predicted"/>
<dbReference type="PANTHER" id="PTHR43228">
    <property type="entry name" value="TWO-COMPONENT RESPONSE REGULATOR"/>
    <property type="match status" value="1"/>
</dbReference>
<keyword evidence="6" id="KW-1185">Reference proteome</keyword>
<dbReference type="PANTHER" id="PTHR43228:SF1">
    <property type="entry name" value="TWO-COMPONENT RESPONSE REGULATOR ARR22"/>
    <property type="match status" value="1"/>
</dbReference>
<evidence type="ECO:0000256" key="2">
    <source>
        <dbReference type="ARBA" id="ARBA00024867"/>
    </source>
</evidence>
<evidence type="ECO:0000313" key="6">
    <source>
        <dbReference type="Proteomes" id="UP000198656"/>
    </source>
</evidence>
<sequence length="120" mass="13243">MSATIMIVDDAAFMRMMVKDILLKNGFNVVGEAENGAVAVEKYKELQPNLTIMDITMPEMDGLQAVKEIRKFDAKARIIMCSAMGQQSMVIEAIQSGAKDFVVKPFQAERVVEAVTKALK</sequence>
<dbReference type="AlphaFoldDB" id="A0A1G7RZJ4"/>
<evidence type="ECO:0000256" key="1">
    <source>
        <dbReference type="ARBA" id="ARBA00018672"/>
    </source>
</evidence>
<evidence type="ECO:0000259" key="4">
    <source>
        <dbReference type="PROSITE" id="PS50110"/>
    </source>
</evidence>
<dbReference type="InterPro" id="IPR011006">
    <property type="entry name" value="CheY-like_superfamily"/>
</dbReference>
<feature type="modified residue" description="4-aspartylphosphate" evidence="3">
    <location>
        <position position="54"/>
    </location>
</feature>
<accession>A0A1G7RZJ4</accession>
<organism evidence="5 6">
    <name type="scientific">Desulfosporosinus hippei DSM 8344</name>
    <dbReference type="NCBI Taxonomy" id="1121419"/>
    <lineage>
        <taxon>Bacteria</taxon>
        <taxon>Bacillati</taxon>
        <taxon>Bacillota</taxon>
        <taxon>Clostridia</taxon>
        <taxon>Eubacteriales</taxon>
        <taxon>Desulfitobacteriaceae</taxon>
        <taxon>Desulfosporosinus</taxon>
    </lineage>
</organism>
<dbReference type="PROSITE" id="PS50110">
    <property type="entry name" value="RESPONSE_REGULATORY"/>
    <property type="match status" value="1"/>
</dbReference>
<evidence type="ECO:0000256" key="3">
    <source>
        <dbReference type="PROSITE-ProRule" id="PRU00169"/>
    </source>
</evidence>
<dbReference type="CDD" id="cd17542">
    <property type="entry name" value="REC_CheY"/>
    <property type="match status" value="1"/>
</dbReference>
<protein>
    <recommendedName>
        <fullName evidence="1">Stage 0 sporulation protein A homolog</fullName>
    </recommendedName>
</protein>
<dbReference type="Gene3D" id="3.40.50.2300">
    <property type="match status" value="1"/>
</dbReference>
<feature type="domain" description="Response regulatory" evidence="4">
    <location>
        <begin position="4"/>
        <end position="119"/>
    </location>
</feature>
<evidence type="ECO:0000313" key="5">
    <source>
        <dbReference type="EMBL" id="SDG16203.1"/>
    </source>
</evidence>
<dbReference type="OrthoDB" id="9790669at2"/>